<gene>
    <name evidence="1" type="ORF">GLIP_3356</name>
</gene>
<organism evidence="1 2">
    <name type="scientific">Aliiglaciecola lipolytica E3</name>
    <dbReference type="NCBI Taxonomy" id="1127673"/>
    <lineage>
        <taxon>Bacteria</taxon>
        <taxon>Pseudomonadati</taxon>
        <taxon>Pseudomonadota</taxon>
        <taxon>Gammaproteobacteria</taxon>
        <taxon>Alteromonadales</taxon>
        <taxon>Alteromonadaceae</taxon>
        <taxon>Aliiglaciecola</taxon>
    </lineage>
</organism>
<protein>
    <recommendedName>
        <fullName evidence="3">Bacteriocin</fullName>
    </recommendedName>
</protein>
<dbReference type="RefSeq" id="WP_008845774.1">
    <property type="nucleotide sequence ID" value="NZ_BAEN01000065.1"/>
</dbReference>
<dbReference type="Proteomes" id="UP000006334">
    <property type="component" value="Unassembled WGS sequence"/>
</dbReference>
<evidence type="ECO:0000313" key="2">
    <source>
        <dbReference type="Proteomes" id="UP000006334"/>
    </source>
</evidence>
<evidence type="ECO:0000313" key="1">
    <source>
        <dbReference type="EMBL" id="GAC15970.1"/>
    </source>
</evidence>
<accession>K6YXL0</accession>
<name>K6YXL0_9ALTE</name>
<dbReference type="EMBL" id="BAEN01000065">
    <property type="protein sequence ID" value="GAC15970.1"/>
    <property type="molecule type" value="Genomic_DNA"/>
</dbReference>
<dbReference type="AlphaFoldDB" id="K6YXL0"/>
<dbReference type="STRING" id="1127673.GLIP_3356"/>
<reference evidence="1 2" key="1">
    <citation type="journal article" date="2017" name="Antonie Van Leeuwenhoek">
        <title>Rhizobium rhizosphaerae sp. nov., a novel species isolated from rice rhizosphere.</title>
        <authorList>
            <person name="Zhao J.J."/>
            <person name="Zhang J."/>
            <person name="Zhang R.J."/>
            <person name="Zhang C.W."/>
            <person name="Yin H.Q."/>
            <person name="Zhang X.X."/>
        </authorList>
    </citation>
    <scope>NUCLEOTIDE SEQUENCE [LARGE SCALE GENOMIC DNA]</scope>
    <source>
        <strain evidence="1 2">E3</strain>
    </source>
</reference>
<evidence type="ECO:0008006" key="3">
    <source>
        <dbReference type="Google" id="ProtNLM"/>
    </source>
</evidence>
<sequence>MIELSKNELVAVSGGMPDNEAHGYAIGYSVGYVLGGKAGYQLGVSLYNLFH</sequence>
<comment type="caution">
    <text evidence="1">The sequence shown here is derived from an EMBL/GenBank/DDBJ whole genome shotgun (WGS) entry which is preliminary data.</text>
</comment>
<proteinExistence type="predicted"/>
<keyword evidence="2" id="KW-1185">Reference proteome</keyword>